<keyword evidence="6 10" id="KW-0573">Peptidoglycan synthesis</keyword>
<keyword evidence="11" id="KW-1133">Transmembrane helix</keyword>
<evidence type="ECO:0000256" key="3">
    <source>
        <dbReference type="ARBA" id="ARBA00022676"/>
    </source>
</evidence>
<dbReference type="GO" id="GO:0051991">
    <property type="term" value="F:UDP-N-acetyl-D-glucosamine:N-acetylmuramoyl-L-alanyl-D-glutamyl-meso-2,6-diaminopimelyl-D-alanyl-D-alanine-diphosphoundecaprenol 4-beta-N-acetylglucosaminlytransferase activity"/>
    <property type="evidence" value="ECO:0007669"/>
    <property type="project" value="RHEA"/>
</dbReference>
<dbReference type="InterPro" id="IPR007235">
    <property type="entry name" value="Glyco_trans_28_C"/>
</dbReference>
<dbReference type="SUPFAM" id="SSF53756">
    <property type="entry name" value="UDP-Glycosyltransferase/glycogen phosphorylase"/>
    <property type="match status" value="1"/>
</dbReference>
<comment type="function">
    <text evidence="10">Cell wall formation. Catalyzes the transfer of a GlcNAc subunit on undecaprenyl-pyrophosphoryl-MurNAc-pentapeptide (lipid intermediate I) to form undecaprenyl-pyrophosphoryl-MurNAc-(pentapeptide)GlcNAc (lipid intermediate II).</text>
</comment>
<comment type="pathway">
    <text evidence="10">Cell wall biogenesis; peptidoglycan biosynthesis.</text>
</comment>
<keyword evidence="7 10" id="KW-0472">Membrane</keyword>
<dbReference type="GO" id="GO:0008360">
    <property type="term" value="P:regulation of cell shape"/>
    <property type="evidence" value="ECO:0007669"/>
    <property type="project" value="UniProtKB-KW"/>
</dbReference>
<sequence>MKKSKNNKNEKILLVGGGTGGHVVPLYNIYQFLLEREPDIPVAIIGSGSKIEQPFFGGLPNYFVLTSGKFQGYDILVNLWQSILFCAGFVQALVYLLQIRPKIIFAKGGYVTVPILIWARFLRIPYYIHESDTVMGRANRFAAKGAKKVFTGFPEKNYPELKKSKIIFCGQLITDMEKLDKSERFDFGFTNNNPVVFITGGSLGAASINKNVFGALSELLPKYNIIHQTGAKSFSEAIDVRVKLPGSMRRSYFVADFLSAISGDNKLLSAMELADLVVARAGATTVAEIARSGKPMVLIPYPHAASDHQVKNAQILQKTGACLMITDRELTPVTLTETISKLFDDKSKMKEMTASAKKFFPPHAIEKIGEEIISEVSK</sequence>
<evidence type="ECO:0000256" key="1">
    <source>
        <dbReference type="ARBA" id="ARBA00022475"/>
    </source>
</evidence>
<dbReference type="GO" id="GO:0050511">
    <property type="term" value="F:undecaprenyldiphospho-muramoylpentapeptide beta-N-acetylglucosaminyltransferase activity"/>
    <property type="evidence" value="ECO:0007669"/>
    <property type="project" value="UniProtKB-UniRule"/>
</dbReference>
<dbReference type="EC" id="2.4.1.227" evidence="10"/>
<dbReference type="GO" id="GO:0071555">
    <property type="term" value="P:cell wall organization"/>
    <property type="evidence" value="ECO:0007669"/>
    <property type="project" value="UniProtKB-KW"/>
</dbReference>
<dbReference type="GO" id="GO:0005886">
    <property type="term" value="C:plasma membrane"/>
    <property type="evidence" value="ECO:0007669"/>
    <property type="project" value="UniProtKB-SubCell"/>
</dbReference>
<evidence type="ECO:0000256" key="7">
    <source>
        <dbReference type="ARBA" id="ARBA00023136"/>
    </source>
</evidence>
<keyword evidence="9 10" id="KW-0961">Cell wall biogenesis/degradation</keyword>
<keyword evidence="11" id="KW-0812">Transmembrane</keyword>
<dbReference type="GO" id="GO:0009252">
    <property type="term" value="P:peptidoglycan biosynthetic process"/>
    <property type="evidence" value="ECO:0007669"/>
    <property type="project" value="UniProtKB-UniRule"/>
</dbReference>
<keyword evidence="1 10" id="KW-1003">Cell membrane</keyword>
<feature type="transmembrane region" description="Helical" evidence="11">
    <location>
        <begin position="12"/>
        <end position="30"/>
    </location>
</feature>
<evidence type="ECO:0000256" key="8">
    <source>
        <dbReference type="ARBA" id="ARBA00023306"/>
    </source>
</evidence>
<comment type="similarity">
    <text evidence="10">Belongs to the glycosyltransferase 28 family. MurG subfamily.</text>
</comment>
<feature type="domain" description="Glycosyl transferase family 28 C-terminal" evidence="13">
    <location>
        <begin position="195"/>
        <end position="365"/>
    </location>
</feature>
<feature type="binding site" evidence="10">
    <location>
        <begin position="19"/>
        <end position="21"/>
    </location>
    <ligand>
        <name>UDP-N-acetyl-alpha-D-glucosamine</name>
        <dbReference type="ChEBI" id="CHEBI:57705"/>
    </ligand>
</feature>
<dbReference type="HAMAP" id="MF_00033">
    <property type="entry name" value="MurG"/>
    <property type="match status" value="1"/>
</dbReference>
<evidence type="ECO:0000256" key="11">
    <source>
        <dbReference type="SAM" id="Phobius"/>
    </source>
</evidence>
<comment type="catalytic activity">
    <reaction evidence="10">
        <text>di-trans,octa-cis-undecaprenyl diphospho-N-acetyl-alpha-D-muramoyl-L-alanyl-D-glutamyl-meso-2,6-diaminopimeloyl-D-alanyl-D-alanine + UDP-N-acetyl-alpha-D-glucosamine = di-trans,octa-cis-undecaprenyl diphospho-[N-acetyl-alpha-D-glucosaminyl-(1-&gt;4)]-N-acetyl-alpha-D-muramoyl-L-alanyl-D-glutamyl-meso-2,6-diaminopimeloyl-D-alanyl-D-alanine + UDP + H(+)</text>
        <dbReference type="Rhea" id="RHEA:31227"/>
        <dbReference type="ChEBI" id="CHEBI:15378"/>
        <dbReference type="ChEBI" id="CHEBI:57705"/>
        <dbReference type="ChEBI" id="CHEBI:58223"/>
        <dbReference type="ChEBI" id="CHEBI:61387"/>
        <dbReference type="ChEBI" id="CHEBI:61388"/>
        <dbReference type="EC" id="2.4.1.227"/>
    </reaction>
</comment>
<dbReference type="AlphaFoldDB" id="A0A2H0W726"/>
<comment type="subcellular location">
    <subcellularLocation>
        <location evidence="10">Cell membrane</location>
        <topology evidence="10">Peripheral membrane protein</topology>
        <orientation evidence="10">Cytoplasmic side</orientation>
    </subcellularLocation>
</comment>
<dbReference type="GO" id="GO:0051301">
    <property type="term" value="P:cell division"/>
    <property type="evidence" value="ECO:0007669"/>
    <property type="project" value="UniProtKB-KW"/>
</dbReference>
<feature type="binding site" evidence="10">
    <location>
        <position position="202"/>
    </location>
    <ligand>
        <name>UDP-N-acetyl-alpha-D-glucosamine</name>
        <dbReference type="ChEBI" id="CHEBI:57705"/>
    </ligand>
</feature>
<proteinExistence type="inferred from homology"/>
<keyword evidence="8 10" id="KW-0131">Cell cycle</keyword>
<comment type="caution">
    <text evidence="10">Lacks conserved residue(s) required for the propagation of feature annotation.</text>
</comment>
<name>A0A2H0W726_9BACT</name>
<dbReference type="Gene3D" id="3.40.50.2000">
    <property type="entry name" value="Glycogen Phosphorylase B"/>
    <property type="match status" value="2"/>
</dbReference>
<evidence type="ECO:0000259" key="13">
    <source>
        <dbReference type="Pfam" id="PF04101"/>
    </source>
</evidence>
<keyword evidence="4 10" id="KW-0808">Transferase</keyword>
<evidence type="ECO:0000256" key="5">
    <source>
        <dbReference type="ARBA" id="ARBA00022960"/>
    </source>
</evidence>
<accession>A0A2H0W726</accession>
<dbReference type="EMBL" id="PEZW01000009">
    <property type="protein sequence ID" value="PIS07881.1"/>
    <property type="molecule type" value="Genomic_DNA"/>
</dbReference>
<protein>
    <recommendedName>
        <fullName evidence="10">UDP-N-acetylglucosamine--N-acetylmuramyl-(pentapeptide) pyrophosphoryl-undecaprenol N-acetylglucosamine transferase</fullName>
        <ecNumber evidence="10">2.4.1.227</ecNumber>
    </recommendedName>
    <alternativeName>
        <fullName evidence="10">Undecaprenyl-PP-MurNAc-pentapeptide-UDPGlcNAc GlcNAc transferase</fullName>
    </alternativeName>
</protein>
<keyword evidence="3 10" id="KW-0328">Glycosyltransferase</keyword>
<evidence type="ECO:0000256" key="4">
    <source>
        <dbReference type="ARBA" id="ARBA00022679"/>
    </source>
</evidence>
<dbReference type="Proteomes" id="UP000231382">
    <property type="component" value="Unassembled WGS sequence"/>
</dbReference>
<evidence type="ECO:0000313" key="14">
    <source>
        <dbReference type="EMBL" id="PIS07881.1"/>
    </source>
</evidence>
<evidence type="ECO:0000259" key="12">
    <source>
        <dbReference type="Pfam" id="PF03033"/>
    </source>
</evidence>
<dbReference type="InterPro" id="IPR006009">
    <property type="entry name" value="GlcNAc_MurG"/>
</dbReference>
<evidence type="ECO:0000256" key="9">
    <source>
        <dbReference type="ARBA" id="ARBA00023316"/>
    </source>
</evidence>
<gene>
    <name evidence="10" type="primary">murG</name>
    <name evidence="14" type="ORF">COT78_01455</name>
</gene>
<feature type="binding site" evidence="10">
    <location>
        <position position="309"/>
    </location>
    <ligand>
        <name>UDP-N-acetyl-alpha-D-glucosamine</name>
        <dbReference type="ChEBI" id="CHEBI:57705"/>
    </ligand>
</feature>
<reference evidence="15" key="1">
    <citation type="submission" date="2017-09" db="EMBL/GenBank/DDBJ databases">
        <title>Depth-based differentiation of microbial function through sediment-hosted aquifers and enrichment of novel symbionts in the deep terrestrial subsurface.</title>
        <authorList>
            <person name="Probst A.J."/>
            <person name="Ladd B."/>
            <person name="Jarett J.K."/>
            <person name="Geller-Mcgrath D.E."/>
            <person name="Sieber C.M.K."/>
            <person name="Emerson J.B."/>
            <person name="Anantharaman K."/>
            <person name="Thomas B.C."/>
            <person name="Malmstrom R."/>
            <person name="Stieglmeier M."/>
            <person name="Klingl A."/>
            <person name="Woyke T."/>
            <person name="Ryan C.M."/>
            <person name="Banfield J.F."/>
        </authorList>
    </citation>
    <scope>NUCLEOTIDE SEQUENCE [LARGE SCALE GENOMIC DNA]</scope>
</reference>
<dbReference type="UniPathway" id="UPA00219"/>
<evidence type="ECO:0000256" key="10">
    <source>
        <dbReference type="HAMAP-Rule" id="MF_00033"/>
    </source>
</evidence>
<evidence type="ECO:0000256" key="2">
    <source>
        <dbReference type="ARBA" id="ARBA00022618"/>
    </source>
</evidence>
<dbReference type="InterPro" id="IPR004276">
    <property type="entry name" value="GlycoTrans_28_N"/>
</dbReference>
<evidence type="ECO:0000256" key="6">
    <source>
        <dbReference type="ARBA" id="ARBA00022984"/>
    </source>
</evidence>
<feature type="domain" description="Glycosyltransferase family 28 N-terminal" evidence="12">
    <location>
        <begin position="12"/>
        <end position="151"/>
    </location>
</feature>
<feature type="transmembrane region" description="Helical" evidence="11">
    <location>
        <begin position="109"/>
        <end position="128"/>
    </location>
</feature>
<comment type="caution">
    <text evidence="14">The sequence shown here is derived from an EMBL/GenBank/DDBJ whole genome shotgun (WGS) entry which is preliminary data.</text>
</comment>
<feature type="transmembrane region" description="Helical" evidence="11">
    <location>
        <begin position="79"/>
        <end position="97"/>
    </location>
</feature>
<evidence type="ECO:0000313" key="15">
    <source>
        <dbReference type="Proteomes" id="UP000231382"/>
    </source>
</evidence>
<keyword evidence="2 10" id="KW-0132">Cell division</keyword>
<keyword evidence="5 10" id="KW-0133">Cell shape</keyword>
<dbReference type="Pfam" id="PF04101">
    <property type="entry name" value="Glyco_tran_28_C"/>
    <property type="match status" value="1"/>
</dbReference>
<dbReference type="PANTHER" id="PTHR21015">
    <property type="entry name" value="UDP-N-ACETYLGLUCOSAMINE--N-ACETYLMURAMYL-(PENTAPEPTIDE) PYROPHOSPHORYL-UNDECAPRENOL N-ACETYLGLUCOSAMINE TRANSFERASE 1"/>
    <property type="match status" value="1"/>
</dbReference>
<organism evidence="14 15">
    <name type="scientific">Candidatus Berkelbacteria bacterium CG10_big_fil_rev_8_21_14_0_10_43_13</name>
    <dbReference type="NCBI Taxonomy" id="1974514"/>
    <lineage>
        <taxon>Bacteria</taxon>
        <taxon>Candidatus Berkelbacteria</taxon>
    </lineage>
</organism>
<dbReference type="Pfam" id="PF03033">
    <property type="entry name" value="Glyco_transf_28"/>
    <property type="match status" value="1"/>
</dbReference>
<dbReference type="CDD" id="cd03785">
    <property type="entry name" value="GT28_MurG"/>
    <property type="match status" value="1"/>
</dbReference>
<dbReference type="PANTHER" id="PTHR21015:SF27">
    <property type="entry name" value="UDP-N-ACETYLGLUCOSAMINE--N-ACETYLMURAMYL-(PENTAPEPTIDE) PYROPHOSPHORYL-UNDECAPRENOL N-ACETYLGLUCOSAMINE TRANSFERASE"/>
    <property type="match status" value="1"/>
</dbReference>
<dbReference type="GO" id="GO:0005975">
    <property type="term" value="P:carbohydrate metabolic process"/>
    <property type="evidence" value="ECO:0007669"/>
    <property type="project" value="InterPro"/>
</dbReference>